<dbReference type="PANTHER" id="PTHR30349:SF81">
    <property type="entry name" value="TYROSINE RECOMBINASE XERC"/>
    <property type="match status" value="1"/>
</dbReference>
<dbReference type="InterPro" id="IPR010998">
    <property type="entry name" value="Integrase_recombinase_N"/>
</dbReference>
<dbReference type="InterPro" id="IPR013762">
    <property type="entry name" value="Integrase-like_cat_sf"/>
</dbReference>
<dbReference type="InterPro" id="IPR011010">
    <property type="entry name" value="DNA_brk_join_enz"/>
</dbReference>
<evidence type="ECO:0000256" key="4">
    <source>
        <dbReference type="SAM" id="MobiDB-lite"/>
    </source>
</evidence>
<dbReference type="SUPFAM" id="SSF56349">
    <property type="entry name" value="DNA breaking-rejoining enzymes"/>
    <property type="match status" value="1"/>
</dbReference>
<dbReference type="GO" id="GO:0003697">
    <property type="term" value="F:single-stranded DNA binding"/>
    <property type="evidence" value="ECO:0007669"/>
    <property type="project" value="InterPro"/>
</dbReference>
<evidence type="ECO:0000313" key="8">
    <source>
        <dbReference type="Proteomes" id="UP000007517"/>
    </source>
</evidence>
<evidence type="ECO:0000256" key="3">
    <source>
        <dbReference type="PROSITE-ProRule" id="PRU01248"/>
    </source>
</evidence>
<evidence type="ECO:0000259" key="5">
    <source>
        <dbReference type="PROSITE" id="PS51898"/>
    </source>
</evidence>
<dbReference type="PROSITE" id="PS51900">
    <property type="entry name" value="CB"/>
    <property type="match status" value="1"/>
</dbReference>
<dbReference type="STRING" id="1146883.BLASA_1772"/>
<keyword evidence="2" id="KW-0233">DNA recombination</keyword>
<dbReference type="InterPro" id="IPR002104">
    <property type="entry name" value="Integrase_catalytic"/>
</dbReference>
<feature type="domain" description="Core-binding (CB)" evidence="6">
    <location>
        <begin position="356"/>
        <end position="456"/>
    </location>
</feature>
<dbReference type="Pfam" id="PF00589">
    <property type="entry name" value="Phage_integrase"/>
    <property type="match status" value="1"/>
</dbReference>
<feature type="region of interest" description="Disordered" evidence="4">
    <location>
        <begin position="1"/>
        <end position="42"/>
    </location>
</feature>
<sequence>MTNTSTSSTTRSTASRTGRTASGTGAGKGRGRRQLSAAQREAADSARAARIAALHERISERVEQLTADPQWRAMLDAAAKFHTYSLNNQLLIALQAARLGISPTRVAGFGTWKALGRSVVKGSTGLAVLAPCTYTPKDSRPDTGTGQDTRQATPAAAATAGSGAAGEPAGGHADQPARGRVLRGFRVAHVFDISQTQGDPLPDIIPELLTGNAPAALWGALAVQVARHGYTLTREACGQANGLTDPAARTVRVRPDVADAQAVKTLAHDLLTAPSRVGERARPVRAQRTRRRGFGCDHPGWLAAALSPPMWGGAAVARAGECDPSRDVTGLTVAAVGGIRVSDELPGVAVLDAAGVPVPAIADYLCSLLASGAATGSVRSYALALLRWWRFLAAVELGWQRASRVEARDFVLWMRLAATTAGGATRAGRVGERVGYAPATINHNLAVLRGFYADRMAAGDGPVVNPVPEAVGRGGQRVGAHANPMAPPERHRRAPLRQKTPARLPRSLPDHLFDTLFAAMRSDRDRALLALYVSTGARASELLGVSVDRVDVGAQRIGVHRKGSGRLQWLPGSADAFVWLRLYQQRQDRPAGQQALWLTRRAPHRPLTYSAMRRVLQRANEELGTGWTLHDLRHTAAFRMAEDPRLTLTDVQWVLGHAQLATTQIYLRPREDAVVARVLEHHRARGDRPARQPAAPPSGGYRPDSLRELLGQARDAR</sequence>
<name>H6RP30_BLASD</name>
<reference evidence="7 8" key="1">
    <citation type="journal article" date="2012" name="J. Bacteriol.">
        <title>Genome Sequence of Blastococcus saxobsidens DD2, a Stone-Inhabiting Bacterium.</title>
        <authorList>
            <person name="Chouaia B."/>
            <person name="Crotti E."/>
            <person name="Brusetti L."/>
            <person name="Daffonchio D."/>
            <person name="Essoussi I."/>
            <person name="Nouioui I."/>
            <person name="Sbissi I."/>
            <person name="Ghodhbane-Gtari F."/>
            <person name="Gtari M."/>
            <person name="Vacherie B."/>
            <person name="Barbe V."/>
            <person name="Medigue C."/>
            <person name="Gury J."/>
            <person name="Pujic P."/>
            <person name="Normand P."/>
        </authorList>
    </citation>
    <scope>NUCLEOTIDE SEQUENCE [LARGE SCALE GENOMIC DNA]</scope>
    <source>
        <strain evidence="7 8">DD2</strain>
    </source>
</reference>
<dbReference type="Gene3D" id="1.10.443.10">
    <property type="entry name" value="Intergrase catalytic core"/>
    <property type="match status" value="1"/>
</dbReference>
<gene>
    <name evidence="7" type="ordered locus">BLASA_1772</name>
</gene>
<dbReference type="EMBL" id="FO117623">
    <property type="protein sequence ID" value="CCG02691.1"/>
    <property type="molecule type" value="Genomic_DNA"/>
</dbReference>
<dbReference type="eggNOG" id="COG4974">
    <property type="taxonomic scope" value="Bacteria"/>
</dbReference>
<feature type="compositionally biased region" description="Basic and acidic residues" evidence="4">
    <location>
        <begin position="681"/>
        <end position="690"/>
    </location>
</feature>
<accession>H6RP30</accession>
<feature type="compositionally biased region" description="Low complexity" evidence="4">
    <location>
        <begin position="1"/>
        <end position="23"/>
    </location>
</feature>
<dbReference type="Pfam" id="PF08401">
    <property type="entry name" value="ArdcN"/>
    <property type="match status" value="1"/>
</dbReference>
<feature type="compositionally biased region" description="Low complexity" evidence="4">
    <location>
        <begin position="152"/>
        <end position="173"/>
    </location>
</feature>
<reference evidence="8" key="2">
    <citation type="submission" date="2012-02" db="EMBL/GenBank/DDBJ databases">
        <title>Complete genome sequence of Blastococcus saxobsidens strain DD2.</title>
        <authorList>
            <person name="Genoscope."/>
        </authorList>
    </citation>
    <scope>NUCLEOTIDE SEQUENCE [LARGE SCALE GENOMIC DNA]</scope>
    <source>
        <strain evidence="8">DD2</strain>
    </source>
</reference>
<keyword evidence="1 3" id="KW-0238">DNA-binding</keyword>
<dbReference type="InterPro" id="IPR013610">
    <property type="entry name" value="ArdC_N"/>
</dbReference>
<proteinExistence type="predicted"/>
<feature type="region of interest" description="Disordered" evidence="4">
    <location>
        <begin position="681"/>
        <end position="717"/>
    </location>
</feature>
<dbReference type="PANTHER" id="PTHR30349">
    <property type="entry name" value="PHAGE INTEGRASE-RELATED"/>
    <property type="match status" value="1"/>
</dbReference>
<dbReference type="Gene3D" id="1.10.150.130">
    <property type="match status" value="1"/>
</dbReference>
<dbReference type="InterPro" id="IPR050090">
    <property type="entry name" value="Tyrosine_recombinase_XerCD"/>
</dbReference>
<dbReference type="GO" id="GO:0006310">
    <property type="term" value="P:DNA recombination"/>
    <property type="evidence" value="ECO:0007669"/>
    <property type="project" value="UniProtKB-KW"/>
</dbReference>
<organism evidence="7 8">
    <name type="scientific">Blastococcus saxobsidens (strain DD2)</name>
    <dbReference type="NCBI Taxonomy" id="1146883"/>
    <lineage>
        <taxon>Bacteria</taxon>
        <taxon>Bacillati</taxon>
        <taxon>Actinomycetota</taxon>
        <taxon>Actinomycetes</taxon>
        <taxon>Geodermatophilales</taxon>
        <taxon>Geodermatophilaceae</taxon>
        <taxon>Blastococcus</taxon>
    </lineage>
</organism>
<evidence type="ECO:0000256" key="2">
    <source>
        <dbReference type="ARBA" id="ARBA00023172"/>
    </source>
</evidence>
<dbReference type="AlphaFoldDB" id="H6RP30"/>
<dbReference type="Proteomes" id="UP000007517">
    <property type="component" value="Chromosome"/>
</dbReference>
<dbReference type="RefSeq" id="WP_014375581.1">
    <property type="nucleotide sequence ID" value="NC_016943.1"/>
</dbReference>
<protein>
    <submittedName>
        <fullName evidence="7">Integrase</fullName>
    </submittedName>
</protein>
<feature type="region of interest" description="Disordered" evidence="4">
    <location>
        <begin position="474"/>
        <end position="494"/>
    </location>
</feature>
<evidence type="ECO:0000256" key="1">
    <source>
        <dbReference type="ARBA" id="ARBA00023125"/>
    </source>
</evidence>
<evidence type="ECO:0000259" key="6">
    <source>
        <dbReference type="PROSITE" id="PS51900"/>
    </source>
</evidence>
<dbReference type="CDD" id="cd00397">
    <property type="entry name" value="DNA_BRE_C"/>
    <property type="match status" value="1"/>
</dbReference>
<feature type="domain" description="Tyr recombinase" evidence="5">
    <location>
        <begin position="503"/>
        <end position="679"/>
    </location>
</feature>
<dbReference type="GO" id="GO:0015074">
    <property type="term" value="P:DNA integration"/>
    <property type="evidence" value="ECO:0007669"/>
    <property type="project" value="InterPro"/>
</dbReference>
<dbReference type="OrthoDB" id="3216232at2"/>
<dbReference type="InterPro" id="IPR044068">
    <property type="entry name" value="CB"/>
</dbReference>
<dbReference type="HOGENOM" id="CLU_395710_0_0_11"/>
<feature type="region of interest" description="Disordered" evidence="4">
    <location>
        <begin position="134"/>
        <end position="176"/>
    </location>
</feature>
<dbReference type="KEGG" id="bsd:BLASA_1772"/>
<dbReference type="PROSITE" id="PS51898">
    <property type="entry name" value="TYR_RECOMBINASE"/>
    <property type="match status" value="1"/>
</dbReference>
<keyword evidence="8" id="KW-1185">Reference proteome</keyword>
<feature type="compositionally biased region" description="Polar residues" evidence="4">
    <location>
        <begin position="142"/>
        <end position="151"/>
    </location>
</feature>
<evidence type="ECO:0000313" key="7">
    <source>
        <dbReference type="EMBL" id="CCG02691.1"/>
    </source>
</evidence>